<dbReference type="STRING" id="1331196.A0A1B9IT37"/>
<feature type="transmembrane region" description="Helical" evidence="2">
    <location>
        <begin position="161"/>
        <end position="183"/>
    </location>
</feature>
<evidence type="ECO:0000313" key="3">
    <source>
        <dbReference type="EMBL" id="OCF58701.1"/>
    </source>
</evidence>
<accession>A0A1B9IT37</accession>
<keyword evidence="2" id="KW-0812">Transmembrane</keyword>
<sequence>MASWHDAPYLHFPNSTYLDSLSNNTDPYTIYYGQKAVVSEKQVLVYGIINILGIVFLGLSVATILLSGTRVSNKVSQIKIKRLSLTTTTTKSSTTTTNTRNSIIRRKTTTPIHRIQRDPCLIDSFIVIILVSMLNLLYWSASGGRIDTEEILYLPHARLCRAQAILQAGSQAAQVSVVLSVVLRLWLKTITLTRPYFDKFRGRFTLFFLLVLPYLFVIGFMPSMTILTSNAKNPILIPTPFYCSLLDLHIRRSYQILTGVIAILTLIMELWVIFLILQHFHQTSRTTNLANSSHGLNFKPTIIRLLNTRFSVRVSLLVFWTMGMIATSLYQAFDKTITDPTSDFFFASMGLVGFICFASQLPRFNRHRHRKGDLPPITIGDGIHHQNPMRSHTQHVKKLDLGDFLGEIQLDSELVTTSGEGGPSGSGISPEQSGQTFELEEKEDLRHVDKVNDDTFPSSGMIITLHGSVQVDQEQSIAGRSDAGELV</sequence>
<evidence type="ECO:0000256" key="2">
    <source>
        <dbReference type="SAM" id="Phobius"/>
    </source>
</evidence>
<gene>
    <name evidence="3" type="ORF">L486_03191</name>
</gene>
<reference evidence="4" key="2">
    <citation type="submission" date="2013-12" db="EMBL/GenBank/DDBJ databases">
        <title>Evolution of pathogenesis and genome organization in the Tremellales.</title>
        <authorList>
            <person name="Cuomo C."/>
            <person name="Litvintseva A."/>
            <person name="Heitman J."/>
            <person name="Chen Y."/>
            <person name="Sun S."/>
            <person name="Springer D."/>
            <person name="Dromer F."/>
            <person name="Young S."/>
            <person name="Zeng Q."/>
            <person name="Chapman S."/>
            <person name="Gujja S."/>
            <person name="Saif S."/>
            <person name="Birren B."/>
        </authorList>
    </citation>
    <scope>NUCLEOTIDE SEQUENCE [LARGE SCALE GENOMIC DNA]</scope>
    <source>
        <strain evidence="4">CBS 10435</strain>
    </source>
</reference>
<feature type="transmembrane region" description="Helical" evidence="2">
    <location>
        <begin position="314"/>
        <end position="332"/>
    </location>
</feature>
<keyword evidence="2" id="KW-1133">Transmembrane helix</keyword>
<feature type="region of interest" description="Disordered" evidence="1">
    <location>
        <begin position="415"/>
        <end position="436"/>
    </location>
</feature>
<feature type="transmembrane region" description="Helical" evidence="2">
    <location>
        <begin position="344"/>
        <end position="361"/>
    </location>
</feature>
<proteinExistence type="predicted"/>
<name>A0A1B9IT37_9TREE</name>
<feature type="transmembrane region" description="Helical" evidence="2">
    <location>
        <begin position="43"/>
        <end position="66"/>
    </location>
</feature>
<dbReference type="AlphaFoldDB" id="A0A1B9IT37"/>
<feature type="transmembrane region" description="Helical" evidence="2">
    <location>
        <begin position="120"/>
        <end position="141"/>
    </location>
</feature>
<keyword evidence="2" id="KW-0472">Membrane</keyword>
<feature type="transmembrane region" description="Helical" evidence="2">
    <location>
        <begin position="204"/>
        <end position="227"/>
    </location>
</feature>
<feature type="transmembrane region" description="Helical" evidence="2">
    <location>
        <begin position="254"/>
        <end position="277"/>
    </location>
</feature>
<dbReference type="Proteomes" id="UP000092583">
    <property type="component" value="Unassembled WGS sequence"/>
</dbReference>
<dbReference type="EMBL" id="KI669461">
    <property type="protein sequence ID" value="OCF58701.1"/>
    <property type="molecule type" value="Genomic_DNA"/>
</dbReference>
<reference evidence="3 4" key="1">
    <citation type="submission" date="2013-07" db="EMBL/GenBank/DDBJ databases">
        <title>The Genome Sequence of Kwoniella mangroviensis CBS10435.</title>
        <authorList>
            <consortium name="The Broad Institute Genome Sequencing Platform"/>
            <person name="Cuomo C."/>
            <person name="Litvintseva A."/>
            <person name="Chen Y."/>
            <person name="Heitman J."/>
            <person name="Sun S."/>
            <person name="Springer D."/>
            <person name="Dromer F."/>
            <person name="Young S.K."/>
            <person name="Zeng Q."/>
            <person name="Gargeya S."/>
            <person name="Fitzgerald M."/>
            <person name="Abouelleil A."/>
            <person name="Alvarado L."/>
            <person name="Berlin A.M."/>
            <person name="Chapman S.B."/>
            <person name="Dewar J."/>
            <person name="Goldberg J."/>
            <person name="Griggs A."/>
            <person name="Gujja S."/>
            <person name="Hansen M."/>
            <person name="Howarth C."/>
            <person name="Imamovic A."/>
            <person name="Larimer J."/>
            <person name="McCowan C."/>
            <person name="Murphy C."/>
            <person name="Pearson M."/>
            <person name="Priest M."/>
            <person name="Roberts A."/>
            <person name="Saif S."/>
            <person name="Shea T."/>
            <person name="Sykes S."/>
            <person name="Wortman J."/>
            <person name="Nusbaum C."/>
            <person name="Birren B."/>
        </authorList>
    </citation>
    <scope>NUCLEOTIDE SEQUENCE [LARGE SCALE GENOMIC DNA]</scope>
    <source>
        <strain evidence="3 4">CBS 10435</strain>
    </source>
</reference>
<dbReference type="OrthoDB" id="2565164at2759"/>
<organism evidence="3 4">
    <name type="scientific">Kwoniella mangroviensis CBS 10435</name>
    <dbReference type="NCBI Taxonomy" id="1331196"/>
    <lineage>
        <taxon>Eukaryota</taxon>
        <taxon>Fungi</taxon>
        <taxon>Dikarya</taxon>
        <taxon>Basidiomycota</taxon>
        <taxon>Agaricomycotina</taxon>
        <taxon>Tremellomycetes</taxon>
        <taxon>Tremellales</taxon>
        <taxon>Cryptococcaceae</taxon>
        <taxon>Kwoniella</taxon>
    </lineage>
</organism>
<feature type="compositionally biased region" description="Low complexity" evidence="1">
    <location>
        <begin position="426"/>
        <end position="435"/>
    </location>
</feature>
<evidence type="ECO:0000256" key="1">
    <source>
        <dbReference type="SAM" id="MobiDB-lite"/>
    </source>
</evidence>
<evidence type="ECO:0000313" key="4">
    <source>
        <dbReference type="Proteomes" id="UP000092583"/>
    </source>
</evidence>
<keyword evidence="4" id="KW-1185">Reference proteome</keyword>
<protein>
    <submittedName>
        <fullName evidence="3">Uncharacterized protein</fullName>
    </submittedName>
</protein>